<name>A0A5U5UP22_SALER</name>
<reference evidence="1" key="1">
    <citation type="submission" date="2018-07" db="EMBL/GenBank/DDBJ databases">
        <authorList>
            <consortium name="GenomeTrakr network: Whole genome sequencing for foodborne pathogen traceback"/>
        </authorList>
    </citation>
    <scope>NUCLEOTIDE SEQUENCE</scope>
    <source>
        <strain evidence="1">FDA00011140</strain>
    </source>
</reference>
<comment type="caution">
    <text evidence="1">The sequence shown here is derived from an EMBL/GenBank/DDBJ whole genome shotgun (WGS) entry which is preliminary data.</text>
</comment>
<gene>
    <name evidence="1" type="ORF">BUX03_13020</name>
</gene>
<evidence type="ECO:0008006" key="2">
    <source>
        <dbReference type="Google" id="ProtNLM"/>
    </source>
</evidence>
<sequence>MTDKYDRDLQRKLLLALYDARPHPISYEILAEIEREFGNDDCFTDNLLYLREHGLIDFHMEISSDGVRNSFQWASNTLRLTHIGVDFVRDDGGLGAILNVKIIKLHNDTLVAIEDIISASNIPEDQKKGLISKLRELPSDAIKHLILQLLTQGVQNLPVALQLIEKALKAS</sequence>
<dbReference type="AlphaFoldDB" id="A0A5U5UP22"/>
<organism evidence="1">
    <name type="scientific">Salmonella enterica</name>
    <name type="common">Salmonella choleraesuis</name>
    <dbReference type="NCBI Taxonomy" id="28901"/>
    <lineage>
        <taxon>Bacteria</taxon>
        <taxon>Pseudomonadati</taxon>
        <taxon>Pseudomonadota</taxon>
        <taxon>Gammaproteobacteria</taxon>
        <taxon>Enterobacterales</taxon>
        <taxon>Enterobacteriaceae</taxon>
        <taxon>Salmonella</taxon>
    </lineage>
</organism>
<accession>A0A5U5UP22</accession>
<proteinExistence type="predicted"/>
<dbReference type="EMBL" id="AAGPUO010000018">
    <property type="protein sequence ID" value="EBQ6858923.1"/>
    <property type="molecule type" value="Genomic_DNA"/>
</dbReference>
<evidence type="ECO:0000313" key="1">
    <source>
        <dbReference type="EMBL" id="EBQ6858923.1"/>
    </source>
</evidence>
<protein>
    <recommendedName>
        <fullName evidence="2">DUF2513 domain-containing protein</fullName>
    </recommendedName>
</protein>